<dbReference type="PANTHER" id="PTHR21621:SF0">
    <property type="entry name" value="BETA-CITRYLGLUTAMATE SYNTHASE B-RELATED"/>
    <property type="match status" value="1"/>
</dbReference>
<dbReference type="GO" id="GO:0005737">
    <property type="term" value="C:cytoplasm"/>
    <property type="evidence" value="ECO:0007669"/>
    <property type="project" value="TreeGrafter"/>
</dbReference>
<evidence type="ECO:0000256" key="2">
    <source>
        <dbReference type="ARBA" id="ARBA00023211"/>
    </source>
</evidence>
<dbReference type="GO" id="GO:0008716">
    <property type="term" value="F:D-alanine-D-alanine ligase activity"/>
    <property type="evidence" value="ECO:0007669"/>
    <property type="project" value="InterPro"/>
</dbReference>
<dbReference type="PROSITE" id="PS50975">
    <property type="entry name" value="ATP_GRASP"/>
    <property type="match status" value="1"/>
</dbReference>
<dbReference type="OrthoDB" id="9800957at2"/>
<dbReference type="InterPro" id="IPR013815">
    <property type="entry name" value="ATP_grasp_subdomain_1"/>
</dbReference>
<keyword evidence="3" id="KW-0547">Nucleotide-binding</keyword>
<evidence type="ECO:0000313" key="5">
    <source>
        <dbReference type="EMBL" id="TXS90007.1"/>
    </source>
</evidence>
<keyword evidence="3" id="KW-0067">ATP-binding</keyword>
<keyword evidence="2" id="KW-0464">Manganese</keyword>
<accession>A0A5C8ZR81</accession>
<protein>
    <submittedName>
        <fullName evidence="5">RimK family protein</fullName>
    </submittedName>
</protein>
<dbReference type="GO" id="GO:0005524">
    <property type="term" value="F:ATP binding"/>
    <property type="evidence" value="ECO:0007669"/>
    <property type="project" value="UniProtKB-UniRule"/>
</dbReference>
<proteinExistence type="predicted"/>
<comment type="caution">
    <text evidence="5">The sequence shown here is derived from an EMBL/GenBank/DDBJ whole genome shotgun (WGS) entry which is preliminary data.</text>
</comment>
<dbReference type="Gene3D" id="3.30.470.20">
    <property type="entry name" value="ATP-grasp fold, B domain"/>
    <property type="match status" value="1"/>
</dbReference>
<dbReference type="EMBL" id="VRYZ01000007">
    <property type="protein sequence ID" value="TXS90007.1"/>
    <property type="molecule type" value="Genomic_DNA"/>
</dbReference>
<name>A0A5C8ZR81_9GAMM</name>
<feature type="domain" description="ATP-grasp" evidence="4">
    <location>
        <begin position="288"/>
        <end position="479"/>
    </location>
</feature>
<dbReference type="AlphaFoldDB" id="A0A5C8ZR81"/>
<dbReference type="RefSeq" id="WP_148065269.1">
    <property type="nucleotide sequence ID" value="NZ_VRYZ01000007.1"/>
</dbReference>
<reference evidence="5 6" key="1">
    <citation type="submission" date="2019-08" db="EMBL/GenBank/DDBJ databases">
        <title>Parahaliea maris sp. nov., isolated from the surface seawater.</title>
        <authorList>
            <person name="Liu Y."/>
        </authorList>
    </citation>
    <scope>NUCLEOTIDE SEQUENCE [LARGE SCALE GENOMIC DNA]</scope>
    <source>
        <strain evidence="5 6">S2-26</strain>
    </source>
</reference>
<dbReference type="Gene3D" id="3.30.1490.20">
    <property type="entry name" value="ATP-grasp fold, A domain"/>
    <property type="match status" value="1"/>
</dbReference>
<dbReference type="GO" id="GO:0046872">
    <property type="term" value="F:metal ion binding"/>
    <property type="evidence" value="ECO:0007669"/>
    <property type="project" value="InterPro"/>
</dbReference>
<dbReference type="SUPFAM" id="SSF56059">
    <property type="entry name" value="Glutathione synthetase ATP-binding domain-like"/>
    <property type="match status" value="1"/>
</dbReference>
<organism evidence="5 6">
    <name type="scientific">Parahaliea aestuarii</name>
    <dbReference type="NCBI Taxonomy" id="1852021"/>
    <lineage>
        <taxon>Bacteria</taxon>
        <taxon>Pseudomonadati</taxon>
        <taxon>Pseudomonadota</taxon>
        <taxon>Gammaproteobacteria</taxon>
        <taxon>Cellvibrionales</taxon>
        <taxon>Halieaceae</taxon>
        <taxon>Parahaliea</taxon>
    </lineage>
</organism>
<dbReference type="Proteomes" id="UP000321933">
    <property type="component" value="Unassembled WGS sequence"/>
</dbReference>
<evidence type="ECO:0000259" key="4">
    <source>
        <dbReference type="PROSITE" id="PS50975"/>
    </source>
</evidence>
<evidence type="ECO:0000256" key="3">
    <source>
        <dbReference type="PROSITE-ProRule" id="PRU00409"/>
    </source>
</evidence>
<evidence type="ECO:0000313" key="6">
    <source>
        <dbReference type="Proteomes" id="UP000321933"/>
    </source>
</evidence>
<dbReference type="InterPro" id="IPR011761">
    <property type="entry name" value="ATP-grasp"/>
</dbReference>
<gene>
    <name evidence="5" type="ORF">FVW59_15480</name>
</gene>
<dbReference type="GO" id="GO:0018169">
    <property type="term" value="F:ribosomal S6-glutamic acid ligase activity"/>
    <property type="evidence" value="ECO:0007669"/>
    <property type="project" value="TreeGrafter"/>
</dbReference>
<keyword evidence="1" id="KW-0436">Ligase</keyword>
<keyword evidence="6" id="KW-1185">Reference proteome</keyword>
<dbReference type="Gene3D" id="3.40.50.20">
    <property type="match status" value="1"/>
</dbReference>
<evidence type="ECO:0000256" key="1">
    <source>
        <dbReference type="ARBA" id="ARBA00022598"/>
    </source>
</evidence>
<dbReference type="Pfam" id="PF07478">
    <property type="entry name" value="Dala_Dala_lig_C"/>
    <property type="match status" value="1"/>
</dbReference>
<dbReference type="GO" id="GO:0009432">
    <property type="term" value="P:SOS response"/>
    <property type="evidence" value="ECO:0007669"/>
    <property type="project" value="TreeGrafter"/>
</dbReference>
<dbReference type="InterPro" id="IPR025839">
    <property type="entry name" value="RLAN_dom"/>
</dbReference>
<dbReference type="PANTHER" id="PTHR21621">
    <property type="entry name" value="RIBOSOMAL PROTEIN S6 MODIFICATION PROTEIN"/>
    <property type="match status" value="1"/>
</dbReference>
<sequence length="488" mass="55774">MSQTLIVIDKRSDWAPYYPSEQVITFADYMNGNYPEGQARTRVINLSRSFAYLSQGYYCSLLAEARGHKVIPSVRTLNDLSKRALYRIHLDDLDEELDKTLKHADTGSEISLLSYFGHTADERFGDLARELFETFPCPILEITLRHRRQWEIASLKPRSPKGLSEEEENGFAAAVDEFSRKVWRKQREQKAARYDLAVLVDPSEAMPPSDDKALKRFVKAGKELGVDVELITQRDYLRLPEFDGLLIRTTTNIDHYTYRFAKKAESEGLVVIDDSNSILRCTNKIYLADLFRTHKVPSPKTVVLYKDQPGQLDTLGDQLGYPIVVKIPDGAFSKGVEKAANREELESICKRLFQRSTLLLAQEFLYTDFDWRVGILDRKPLYACRYYMVKDHWQIYRHGDKTDSGGFDTLPTFEVPPAVLDAAVRATRPIGDGFYGVDVKESKGKGFVIEVNDNPSIDSGVEDKYLGMELYKMIMSTLLKRMEAKRGH</sequence>
<dbReference type="InterPro" id="IPR011095">
    <property type="entry name" value="Dala_Dala_lig_C"/>
</dbReference>
<dbReference type="Pfam" id="PF14401">
    <property type="entry name" value="RLAN"/>
    <property type="match status" value="1"/>
</dbReference>